<dbReference type="OrthoDB" id="2751465at2759"/>
<dbReference type="EMBL" id="KN834769">
    <property type="protein sequence ID" value="KIK62077.1"/>
    <property type="molecule type" value="Genomic_DNA"/>
</dbReference>
<reference evidence="2 3" key="1">
    <citation type="submission" date="2014-04" db="EMBL/GenBank/DDBJ databases">
        <title>Evolutionary Origins and Diversification of the Mycorrhizal Mutualists.</title>
        <authorList>
            <consortium name="DOE Joint Genome Institute"/>
            <consortium name="Mycorrhizal Genomics Consortium"/>
            <person name="Kohler A."/>
            <person name="Kuo A."/>
            <person name="Nagy L.G."/>
            <person name="Floudas D."/>
            <person name="Copeland A."/>
            <person name="Barry K.W."/>
            <person name="Cichocki N."/>
            <person name="Veneault-Fourrey C."/>
            <person name="LaButti K."/>
            <person name="Lindquist E.A."/>
            <person name="Lipzen A."/>
            <person name="Lundell T."/>
            <person name="Morin E."/>
            <person name="Murat C."/>
            <person name="Riley R."/>
            <person name="Ohm R."/>
            <person name="Sun H."/>
            <person name="Tunlid A."/>
            <person name="Henrissat B."/>
            <person name="Grigoriev I.V."/>
            <person name="Hibbett D.S."/>
            <person name="Martin F."/>
        </authorList>
    </citation>
    <scope>NUCLEOTIDE SEQUENCE [LARGE SCALE GENOMIC DNA]</scope>
    <source>
        <strain evidence="2 3">FD-317 M1</strain>
    </source>
</reference>
<feature type="transmembrane region" description="Helical" evidence="1">
    <location>
        <begin position="208"/>
        <end position="231"/>
    </location>
</feature>
<feature type="transmembrane region" description="Helical" evidence="1">
    <location>
        <begin position="50"/>
        <end position="74"/>
    </location>
</feature>
<dbReference type="Proteomes" id="UP000053593">
    <property type="component" value="Unassembled WGS sequence"/>
</dbReference>
<name>A0A0D0CS51_9AGAR</name>
<keyword evidence="1" id="KW-0472">Membrane</keyword>
<dbReference type="HOGENOM" id="CLU_044614_3_2_1"/>
<evidence type="ECO:0000313" key="3">
    <source>
        <dbReference type="Proteomes" id="UP000053593"/>
    </source>
</evidence>
<protein>
    <submittedName>
        <fullName evidence="2">Uncharacterized protein</fullName>
    </submittedName>
</protein>
<dbReference type="AlphaFoldDB" id="A0A0D0CS51"/>
<feature type="transmembrane region" description="Helical" evidence="1">
    <location>
        <begin position="86"/>
        <end position="110"/>
    </location>
</feature>
<evidence type="ECO:0000313" key="2">
    <source>
        <dbReference type="EMBL" id="KIK62077.1"/>
    </source>
</evidence>
<organism evidence="2 3">
    <name type="scientific">Collybiopsis luxurians FD-317 M1</name>
    <dbReference type="NCBI Taxonomy" id="944289"/>
    <lineage>
        <taxon>Eukaryota</taxon>
        <taxon>Fungi</taxon>
        <taxon>Dikarya</taxon>
        <taxon>Basidiomycota</taxon>
        <taxon>Agaricomycotina</taxon>
        <taxon>Agaricomycetes</taxon>
        <taxon>Agaricomycetidae</taxon>
        <taxon>Agaricales</taxon>
        <taxon>Marasmiineae</taxon>
        <taxon>Omphalotaceae</taxon>
        <taxon>Collybiopsis</taxon>
        <taxon>Collybiopsis luxurians</taxon>
    </lineage>
</organism>
<feature type="transmembrane region" description="Helical" evidence="1">
    <location>
        <begin position="166"/>
        <end position="187"/>
    </location>
</feature>
<sequence>MVLSPIGRDGSELVGELAGSIFFGFYISSATRCSLILWDRFKTNQKIHPYLLITHIMLVLVVTMRSITGLAIVIPPVINQTYSHAWTWSPILIFAECQWLTAVLISDAFVCYRAYVVWSRNIYTQILPVFLLLGSFALAIFRTYAQANSELGIQNISVYYTSLGDITTAFAGTTLTINIFNTGLIAYRIWTVRRRIALRINPSNQLSNLVTILIQSAALYSIVLLIVVIFLNSHTDLLLIFQDIQPSFIGIVFTSVIISVSQETESCDANNSGSMQGHLQLPTELDIQIATTTRSESVGLSRS</sequence>
<feature type="transmembrane region" description="Helical" evidence="1">
    <location>
        <begin position="122"/>
        <end position="141"/>
    </location>
</feature>
<accession>A0A0D0CS51</accession>
<evidence type="ECO:0000256" key="1">
    <source>
        <dbReference type="SAM" id="Phobius"/>
    </source>
</evidence>
<keyword evidence="1" id="KW-0812">Transmembrane</keyword>
<proteinExistence type="predicted"/>
<keyword evidence="1" id="KW-1133">Transmembrane helix</keyword>
<gene>
    <name evidence="2" type="ORF">GYMLUDRAFT_42517</name>
</gene>
<keyword evidence="3" id="KW-1185">Reference proteome</keyword>